<evidence type="ECO:0000256" key="1">
    <source>
        <dbReference type="ARBA" id="ARBA00005582"/>
    </source>
</evidence>
<dbReference type="Gene3D" id="3.90.79.10">
    <property type="entry name" value="Nucleoside Triphosphate Pyrophosphohydrolase"/>
    <property type="match status" value="1"/>
</dbReference>
<dbReference type="RefSeq" id="WP_154459756.1">
    <property type="nucleotide sequence ID" value="NZ_JBJEEW010000047.1"/>
</dbReference>
<dbReference type="GO" id="GO:0016787">
    <property type="term" value="F:hydrolase activity"/>
    <property type="evidence" value="ECO:0007669"/>
    <property type="project" value="UniProtKB-KW"/>
</dbReference>
<organism evidence="3 4">
    <name type="scientific">Floccifex porci</name>
    <dbReference type="NCBI Taxonomy" id="2606629"/>
    <lineage>
        <taxon>Bacteria</taxon>
        <taxon>Bacillati</taxon>
        <taxon>Bacillota</taxon>
        <taxon>Erysipelotrichia</taxon>
        <taxon>Erysipelotrichales</taxon>
        <taxon>Erysipelotrichaceae</taxon>
        <taxon>Floccifex</taxon>
    </lineage>
</organism>
<evidence type="ECO:0000313" key="3">
    <source>
        <dbReference type="EMBL" id="MSS01289.1"/>
    </source>
</evidence>
<dbReference type="InterPro" id="IPR015797">
    <property type="entry name" value="NUDIX_hydrolase-like_dom_sf"/>
</dbReference>
<feature type="domain" description="Nudix hydrolase" evidence="2">
    <location>
        <begin position="40"/>
        <end position="178"/>
    </location>
</feature>
<dbReference type="InterPro" id="IPR000086">
    <property type="entry name" value="NUDIX_hydrolase_dom"/>
</dbReference>
<evidence type="ECO:0000313" key="4">
    <source>
        <dbReference type="Proteomes" id="UP000470082"/>
    </source>
</evidence>
<evidence type="ECO:0000259" key="2">
    <source>
        <dbReference type="PROSITE" id="PS51462"/>
    </source>
</evidence>
<sequence>MDLAKQLELYIPYNQQEEKDKQVILKALNLKDIFFRTNEMCHITSSAWIVNSDFTKVLMAYHRIYDSWAWLGGHNDGNTDCLQVAIQEAKEESGLKNIVPLSDSIFSIEVLTVDGHEKKGSYVSSHLHLNITYLLQADENEEVHIKEDENKGVKWFLMEEVEKVSSEPWFIKRIYNKLNQKVKQTVTK</sequence>
<accession>A0A7X2N2I8</accession>
<keyword evidence="3" id="KW-0378">Hydrolase</keyword>
<protein>
    <submittedName>
        <fullName evidence="3">NUDIX hydrolase</fullName>
    </submittedName>
</protein>
<dbReference type="PROSITE" id="PS51462">
    <property type="entry name" value="NUDIX"/>
    <property type="match status" value="1"/>
</dbReference>
<dbReference type="CDD" id="cd03674">
    <property type="entry name" value="NUDIX_Hydrolase"/>
    <property type="match status" value="1"/>
</dbReference>
<gene>
    <name evidence="3" type="ORF">FYJ50_04075</name>
</gene>
<comment type="caution">
    <text evidence="3">The sequence shown here is derived from an EMBL/GenBank/DDBJ whole genome shotgun (WGS) entry which is preliminary data.</text>
</comment>
<comment type="similarity">
    <text evidence="1">Belongs to the Nudix hydrolase family.</text>
</comment>
<dbReference type="Proteomes" id="UP000470082">
    <property type="component" value="Unassembled WGS sequence"/>
</dbReference>
<dbReference type="PANTHER" id="PTHR43736:SF1">
    <property type="entry name" value="DIHYDRONEOPTERIN TRIPHOSPHATE DIPHOSPHATASE"/>
    <property type="match status" value="1"/>
</dbReference>
<dbReference type="PANTHER" id="PTHR43736">
    <property type="entry name" value="ADP-RIBOSE PYROPHOSPHATASE"/>
    <property type="match status" value="1"/>
</dbReference>
<reference evidence="3 4" key="1">
    <citation type="submission" date="2019-08" db="EMBL/GenBank/DDBJ databases">
        <title>In-depth cultivation of the pig gut microbiome towards novel bacterial diversity and tailored functional studies.</title>
        <authorList>
            <person name="Wylensek D."/>
            <person name="Hitch T.C.A."/>
            <person name="Clavel T."/>
        </authorList>
    </citation>
    <scope>NUCLEOTIDE SEQUENCE [LARGE SCALE GENOMIC DNA]</scope>
    <source>
        <strain evidence="3 4">LKV-178-WT-2G</strain>
    </source>
</reference>
<dbReference type="EMBL" id="VUMM01000005">
    <property type="protein sequence ID" value="MSS01289.1"/>
    <property type="molecule type" value="Genomic_DNA"/>
</dbReference>
<dbReference type="SUPFAM" id="SSF55811">
    <property type="entry name" value="Nudix"/>
    <property type="match status" value="1"/>
</dbReference>
<proteinExistence type="inferred from homology"/>
<keyword evidence="4" id="KW-1185">Reference proteome</keyword>
<dbReference type="Pfam" id="PF00293">
    <property type="entry name" value="NUDIX"/>
    <property type="match status" value="1"/>
</dbReference>
<name>A0A7X2N2I8_9FIRM</name>
<dbReference type="AlphaFoldDB" id="A0A7X2N2I8"/>